<name>A0A317SK05_9PEZI</name>
<gene>
    <name evidence="1" type="ORF">C7212DRAFT_328777</name>
</gene>
<dbReference type="Gene3D" id="1.10.10.10">
    <property type="entry name" value="Winged helix-like DNA-binding domain superfamily/Winged helix DNA-binding domain"/>
    <property type="match status" value="1"/>
</dbReference>
<accession>A0A317SK05</accession>
<protein>
    <recommendedName>
        <fullName evidence="3">Transposase</fullName>
    </recommendedName>
</protein>
<reference evidence="1 2" key="1">
    <citation type="submission" date="2018-03" db="EMBL/GenBank/DDBJ databases">
        <title>Genomes of Pezizomycetes fungi and the evolution of truffles.</title>
        <authorList>
            <person name="Murat C."/>
            <person name="Payen T."/>
            <person name="Noel B."/>
            <person name="Kuo A."/>
            <person name="Martin F.M."/>
        </authorList>
    </citation>
    <scope>NUCLEOTIDE SEQUENCE [LARGE SCALE GENOMIC DNA]</scope>
    <source>
        <strain evidence="1">091103-1</strain>
    </source>
</reference>
<comment type="caution">
    <text evidence="1">The sequence shown here is derived from an EMBL/GenBank/DDBJ whole genome shotgun (WGS) entry which is preliminary data.</text>
</comment>
<organism evidence="1 2">
    <name type="scientific">Tuber magnatum</name>
    <name type="common">white Piedmont truffle</name>
    <dbReference type="NCBI Taxonomy" id="42249"/>
    <lineage>
        <taxon>Eukaryota</taxon>
        <taxon>Fungi</taxon>
        <taxon>Dikarya</taxon>
        <taxon>Ascomycota</taxon>
        <taxon>Pezizomycotina</taxon>
        <taxon>Pezizomycetes</taxon>
        <taxon>Pezizales</taxon>
        <taxon>Tuberaceae</taxon>
        <taxon>Tuber</taxon>
    </lineage>
</organism>
<evidence type="ECO:0000313" key="2">
    <source>
        <dbReference type="Proteomes" id="UP000246991"/>
    </source>
</evidence>
<evidence type="ECO:0008006" key="3">
    <source>
        <dbReference type="Google" id="ProtNLM"/>
    </source>
</evidence>
<sequence>MPREPDGKRREATLPERFKVIELRSAGHSYRSIERETGISKSQAANIWRRFTVDDDIIPQLHSRRGMKSKLDERDKRRLVRLSDAHPRATLQELVKESGLPIHPKTAGKYLRKENRFVRFIKREP</sequence>
<dbReference type="InterPro" id="IPR036388">
    <property type="entry name" value="WH-like_DNA-bd_sf"/>
</dbReference>
<dbReference type="EMBL" id="PYWC01000057">
    <property type="protein sequence ID" value="PWW74745.1"/>
    <property type="molecule type" value="Genomic_DNA"/>
</dbReference>
<dbReference type="SUPFAM" id="SSF46689">
    <property type="entry name" value="Homeodomain-like"/>
    <property type="match status" value="1"/>
</dbReference>
<evidence type="ECO:0000313" key="1">
    <source>
        <dbReference type="EMBL" id="PWW74745.1"/>
    </source>
</evidence>
<dbReference type="Proteomes" id="UP000246991">
    <property type="component" value="Unassembled WGS sequence"/>
</dbReference>
<dbReference type="InterPro" id="IPR009057">
    <property type="entry name" value="Homeodomain-like_sf"/>
</dbReference>
<proteinExistence type="predicted"/>
<dbReference type="AlphaFoldDB" id="A0A317SK05"/>
<dbReference type="OrthoDB" id="5287801at2759"/>
<keyword evidence="2" id="KW-1185">Reference proteome</keyword>